<dbReference type="Gene3D" id="3.20.20.70">
    <property type="entry name" value="Aldolase class I"/>
    <property type="match status" value="1"/>
</dbReference>
<dbReference type="SUPFAM" id="SSF102114">
    <property type="entry name" value="Radical SAM enzymes"/>
    <property type="match status" value="1"/>
</dbReference>
<dbReference type="UniPathway" id="UPA00539"/>
<keyword evidence="5 8" id="KW-0560">Oxidoreductase</keyword>
<keyword evidence="4 8" id="KW-0884">PQQ biosynthesis</keyword>
<comment type="similarity">
    <text evidence="8">Belongs to the radical SAM superfamily. PqqE family.</text>
</comment>
<evidence type="ECO:0000256" key="8">
    <source>
        <dbReference type="HAMAP-Rule" id="MF_00660"/>
    </source>
</evidence>
<feature type="domain" description="Radical SAM core" evidence="9">
    <location>
        <begin position="16"/>
        <end position="232"/>
    </location>
</feature>
<dbReference type="CDD" id="cd01335">
    <property type="entry name" value="Radical_SAM"/>
    <property type="match status" value="1"/>
</dbReference>
<dbReference type="PANTHER" id="PTHR11228:SF7">
    <property type="entry name" value="PQQA PEPTIDE CYCLASE"/>
    <property type="match status" value="1"/>
</dbReference>
<organism evidence="10 11">
    <name type="scientific">Alteromonas confluentis</name>
    <dbReference type="NCBI Taxonomy" id="1656094"/>
    <lineage>
        <taxon>Bacteria</taxon>
        <taxon>Pseudomonadati</taxon>
        <taxon>Pseudomonadota</taxon>
        <taxon>Gammaproteobacteria</taxon>
        <taxon>Alteromonadales</taxon>
        <taxon>Alteromonadaceae</taxon>
        <taxon>Alteromonas/Salinimonas group</taxon>
        <taxon>Alteromonas</taxon>
    </lineage>
</organism>
<comment type="caution">
    <text evidence="10">The sequence shown here is derived from an EMBL/GenBank/DDBJ whole genome shotgun (WGS) entry which is preliminary data.</text>
</comment>
<dbReference type="GO" id="GO:0005506">
    <property type="term" value="F:iron ion binding"/>
    <property type="evidence" value="ECO:0007669"/>
    <property type="project" value="UniProtKB-UniRule"/>
</dbReference>
<name>A0A1E7ZAT1_9ALTE</name>
<dbReference type="GO" id="GO:0009975">
    <property type="term" value="F:cyclase activity"/>
    <property type="evidence" value="ECO:0007669"/>
    <property type="project" value="UniProtKB-UniRule"/>
</dbReference>
<evidence type="ECO:0000313" key="11">
    <source>
        <dbReference type="Proteomes" id="UP000175691"/>
    </source>
</evidence>
<comment type="cofactor">
    <cofactor evidence="8">
        <name>[4Fe-4S] cluster</name>
        <dbReference type="ChEBI" id="CHEBI:49883"/>
    </cofactor>
    <text evidence="8">Binds 1 [4Fe-4S] cluster. The cluster is coordinated with 3 cysteines and an exchangeable S-adenosyl-L-methionine.</text>
</comment>
<comment type="subunit">
    <text evidence="8">Interacts with PqqD. The interaction is necessary for activity of PqqE.</text>
</comment>
<dbReference type="PROSITE" id="PS51918">
    <property type="entry name" value="RADICAL_SAM"/>
    <property type="match status" value="1"/>
</dbReference>
<evidence type="ECO:0000259" key="9">
    <source>
        <dbReference type="PROSITE" id="PS51918"/>
    </source>
</evidence>
<dbReference type="GO" id="GO:0016491">
    <property type="term" value="F:oxidoreductase activity"/>
    <property type="evidence" value="ECO:0007669"/>
    <property type="project" value="UniProtKB-KW"/>
</dbReference>
<dbReference type="Proteomes" id="UP000175691">
    <property type="component" value="Unassembled WGS sequence"/>
</dbReference>
<dbReference type="PANTHER" id="PTHR11228">
    <property type="entry name" value="RADICAL SAM DOMAIN PROTEIN"/>
    <property type="match status" value="1"/>
</dbReference>
<evidence type="ECO:0000256" key="1">
    <source>
        <dbReference type="ARBA" id="ARBA00022485"/>
    </source>
</evidence>
<accession>A0A1E7ZAT1</accession>
<dbReference type="Pfam" id="PF13186">
    <property type="entry name" value="SPASM"/>
    <property type="match status" value="1"/>
</dbReference>
<dbReference type="InterPro" id="IPR023885">
    <property type="entry name" value="4Fe4S-binding_SPASM_dom"/>
</dbReference>
<keyword evidence="11" id="KW-1185">Reference proteome</keyword>
<keyword evidence="7 8" id="KW-0411">Iron-sulfur</keyword>
<dbReference type="RefSeq" id="WP_070125635.1">
    <property type="nucleotide sequence ID" value="NZ_MDHN01000028.1"/>
</dbReference>
<evidence type="ECO:0000256" key="4">
    <source>
        <dbReference type="ARBA" id="ARBA00022905"/>
    </source>
</evidence>
<evidence type="ECO:0000256" key="5">
    <source>
        <dbReference type="ARBA" id="ARBA00023002"/>
    </source>
</evidence>
<comment type="catalytic activity">
    <reaction evidence="8">
        <text>[PQQ precursor protein] + S-adenosyl-L-methionine = E-Y cross-linked-[PQQ precursor protein] + 5'-deoxyadenosine + L-methionine + H(+)</text>
        <dbReference type="Rhea" id="RHEA:56836"/>
        <dbReference type="Rhea" id="RHEA-COMP:14800"/>
        <dbReference type="Rhea" id="RHEA-COMP:14801"/>
        <dbReference type="ChEBI" id="CHEBI:15378"/>
        <dbReference type="ChEBI" id="CHEBI:17319"/>
        <dbReference type="ChEBI" id="CHEBI:57844"/>
        <dbReference type="ChEBI" id="CHEBI:59789"/>
        <dbReference type="ChEBI" id="CHEBI:141026"/>
        <dbReference type="ChEBI" id="CHEBI:141027"/>
        <dbReference type="EC" id="1.21.98.4"/>
    </reaction>
</comment>
<dbReference type="EMBL" id="MDHN01000028">
    <property type="protein sequence ID" value="OFC70562.1"/>
    <property type="molecule type" value="Genomic_DNA"/>
</dbReference>
<evidence type="ECO:0000256" key="2">
    <source>
        <dbReference type="ARBA" id="ARBA00022691"/>
    </source>
</evidence>
<evidence type="ECO:0000313" key="10">
    <source>
        <dbReference type="EMBL" id="OFC70562.1"/>
    </source>
</evidence>
<dbReference type="InterPro" id="IPR050377">
    <property type="entry name" value="Radical_SAM_PqqE_MftC-like"/>
</dbReference>
<dbReference type="InterPro" id="IPR011843">
    <property type="entry name" value="PQQ_synth_PqqE_bac"/>
</dbReference>
<protein>
    <recommendedName>
        <fullName evidence="8">PqqA peptide cyclase</fullName>
        <ecNumber evidence="8">1.21.98.4</ecNumber>
    </recommendedName>
    <alternativeName>
        <fullName evidence="8">Coenzyme PQQ synthesis protein E</fullName>
    </alternativeName>
</protein>
<sequence>MSEINNGQSETRVIEAGPPLWLLAEITYACPLHCAYCSNPLNLTDKKDEIGTEEWLRVLSEARDMGAVQLGFSGGEPLLRKDLEQMVAHASELGFYTNLITSGIGMTEKRIAALKDAGLDHIQLSFQAANAEANDLIGNRRHSFAQKLEVAKLIKQYEYPMVLNFCLTAQNIDQIDDVLALATELDADFVELATVQYYGWAYVNRDQLLPSKATLEAAEAKVNAFRDKQNGKGPKFIFVSPDYYEDRPKACMNGWGSTFLTVTPDGSALPCHSAKILPMTFPNVKDKSLQDIWYQDFSFNKFRGYDWMPSPCRDCDEKEKDFGGCRCQAYMLTGDMYQADPVCSKSPHHHTIEAAIESAAKQHDKSVILRDPKNKIDIVTV</sequence>
<dbReference type="SFLD" id="SFLDG01067">
    <property type="entry name" value="SPASM/twitch_domain_containing"/>
    <property type="match status" value="1"/>
</dbReference>
<dbReference type="GO" id="GO:1904047">
    <property type="term" value="F:S-adenosyl-L-methionine binding"/>
    <property type="evidence" value="ECO:0007669"/>
    <property type="project" value="UniProtKB-UniRule"/>
</dbReference>
<dbReference type="SFLD" id="SFLDG01387">
    <property type="entry name" value="BtrN-like_SPASM_domain_contain"/>
    <property type="match status" value="1"/>
</dbReference>
<comment type="pathway">
    <text evidence="8">Cofactor biosynthesis; pyrroloquinoline quinone biosynthesis.</text>
</comment>
<dbReference type="NCBIfam" id="TIGR04085">
    <property type="entry name" value="rSAM_more_4Fe4S"/>
    <property type="match status" value="1"/>
</dbReference>
<dbReference type="Pfam" id="PF04055">
    <property type="entry name" value="Radical_SAM"/>
    <property type="match status" value="1"/>
</dbReference>
<dbReference type="PIRSF" id="PIRSF037420">
    <property type="entry name" value="PQQ_syn_pqqE"/>
    <property type="match status" value="1"/>
</dbReference>
<reference evidence="10 11" key="1">
    <citation type="submission" date="2016-08" db="EMBL/GenBank/DDBJ databases">
        <authorList>
            <person name="Seilhamer J.J."/>
        </authorList>
    </citation>
    <scope>NUCLEOTIDE SEQUENCE [LARGE SCALE GENOMIC DNA]</scope>
    <source>
        <strain evidence="10 11">KCTC 42603</strain>
    </source>
</reference>
<dbReference type="GO" id="GO:0051539">
    <property type="term" value="F:4 iron, 4 sulfur cluster binding"/>
    <property type="evidence" value="ECO:0007669"/>
    <property type="project" value="UniProtKB-KW"/>
</dbReference>
<dbReference type="SMART" id="SM00729">
    <property type="entry name" value="Elp3"/>
    <property type="match status" value="1"/>
</dbReference>
<evidence type="ECO:0000256" key="3">
    <source>
        <dbReference type="ARBA" id="ARBA00022723"/>
    </source>
</evidence>
<feature type="binding site" evidence="8">
    <location>
        <position position="34"/>
    </location>
    <ligand>
        <name>[4Fe-4S] cluster</name>
        <dbReference type="ChEBI" id="CHEBI:49883"/>
        <note>4Fe-4S-S-AdoMet</note>
    </ligand>
</feature>
<dbReference type="SFLD" id="SFLDF00280">
    <property type="entry name" value="coenzyme_PQQ_synthesis_protein"/>
    <property type="match status" value="1"/>
</dbReference>
<dbReference type="HAMAP" id="MF_00660">
    <property type="entry name" value="PqqE"/>
    <property type="match status" value="1"/>
</dbReference>
<dbReference type="OrthoDB" id="9792276at2"/>
<feature type="binding site" evidence="8">
    <location>
        <position position="30"/>
    </location>
    <ligand>
        <name>[4Fe-4S] cluster</name>
        <dbReference type="ChEBI" id="CHEBI:49883"/>
        <note>4Fe-4S-S-AdoMet</note>
    </ligand>
</feature>
<dbReference type="SFLD" id="SFLDG01386">
    <property type="entry name" value="main_SPASM_domain-containing"/>
    <property type="match status" value="1"/>
</dbReference>
<keyword evidence="3 8" id="KW-0479">Metal-binding</keyword>
<dbReference type="InterPro" id="IPR007197">
    <property type="entry name" value="rSAM"/>
</dbReference>
<comment type="function">
    <text evidence="8">Catalyzes the cross-linking of a glutamate residue and a tyrosine residue in the PqqA protein as part of the biosynthesis of pyrroloquinoline quinone (PQQ).</text>
</comment>
<dbReference type="InterPro" id="IPR017200">
    <property type="entry name" value="PqqE-like"/>
</dbReference>
<evidence type="ECO:0000256" key="7">
    <source>
        <dbReference type="ARBA" id="ARBA00023014"/>
    </source>
</evidence>
<dbReference type="InterPro" id="IPR013785">
    <property type="entry name" value="Aldolase_TIM"/>
</dbReference>
<dbReference type="STRING" id="1656094.BFC18_12460"/>
<gene>
    <name evidence="8" type="primary">pqqE</name>
    <name evidence="10" type="ORF">BFC18_12460</name>
</gene>
<proteinExistence type="inferred from homology"/>
<dbReference type="AlphaFoldDB" id="A0A1E7ZAT1"/>
<keyword evidence="6 8" id="KW-0408">Iron</keyword>
<dbReference type="CDD" id="cd21119">
    <property type="entry name" value="SPASM_PqqE"/>
    <property type="match status" value="1"/>
</dbReference>
<dbReference type="EC" id="1.21.98.4" evidence="8"/>
<dbReference type="InterPro" id="IPR006638">
    <property type="entry name" value="Elp3/MiaA/NifB-like_rSAM"/>
</dbReference>
<dbReference type="InterPro" id="IPR058240">
    <property type="entry name" value="rSAM_sf"/>
</dbReference>
<evidence type="ECO:0000256" key="6">
    <source>
        <dbReference type="ARBA" id="ARBA00023004"/>
    </source>
</evidence>
<keyword evidence="2 8" id="KW-0949">S-adenosyl-L-methionine</keyword>
<dbReference type="GO" id="GO:0018189">
    <property type="term" value="P:pyrroloquinoline quinone biosynthetic process"/>
    <property type="evidence" value="ECO:0007669"/>
    <property type="project" value="UniProtKB-UniRule"/>
</dbReference>
<dbReference type="InterPro" id="IPR034391">
    <property type="entry name" value="AdoMet-like_SPASM_containing"/>
</dbReference>
<dbReference type="NCBIfam" id="TIGR02109">
    <property type="entry name" value="PQQ_syn_pqqE"/>
    <property type="match status" value="1"/>
</dbReference>
<keyword evidence="1 8" id="KW-0004">4Fe-4S</keyword>
<dbReference type="SFLD" id="SFLDS00029">
    <property type="entry name" value="Radical_SAM"/>
    <property type="match status" value="1"/>
</dbReference>
<feature type="binding site" evidence="8">
    <location>
        <position position="37"/>
    </location>
    <ligand>
        <name>[4Fe-4S] cluster</name>
        <dbReference type="ChEBI" id="CHEBI:49883"/>
        <note>4Fe-4S-S-AdoMet</note>
    </ligand>
</feature>